<feature type="transmembrane region" description="Helical" evidence="1">
    <location>
        <begin position="94"/>
        <end position="115"/>
    </location>
</feature>
<keyword evidence="3" id="KW-1185">Reference proteome</keyword>
<organism evidence="2 3">
    <name type="scientific">Chlorella vulgaris</name>
    <name type="common">Green alga</name>
    <dbReference type="NCBI Taxonomy" id="3077"/>
    <lineage>
        <taxon>Eukaryota</taxon>
        <taxon>Viridiplantae</taxon>
        <taxon>Chlorophyta</taxon>
        <taxon>core chlorophytes</taxon>
        <taxon>Trebouxiophyceae</taxon>
        <taxon>Chlorellales</taxon>
        <taxon>Chlorellaceae</taxon>
        <taxon>Chlorella clade</taxon>
        <taxon>Chlorella</taxon>
    </lineage>
</organism>
<protein>
    <submittedName>
        <fullName evidence="2">Uncharacterized protein</fullName>
    </submittedName>
</protein>
<evidence type="ECO:0000256" key="1">
    <source>
        <dbReference type="SAM" id="Phobius"/>
    </source>
</evidence>
<dbReference type="Proteomes" id="UP001055712">
    <property type="component" value="Unassembled WGS sequence"/>
</dbReference>
<feature type="transmembrane region" description="Helical" evidence="1">
    <location>
        <begin position="219"/>
        <end position="241"/>
    </location>
</feature>
<keyword evidence="1" id="KW-0472">Membrane</keyword>
<evidence type="ECO:0000313" key="3">
    <source>
        <dbReference type="Proteomes" id="UP001055712"/>
    </source>
</evidence>
<dbReference type="OrthoDB" id="542507at2759"/>
<proteinExistence type="predicted"/>
<keyword evidence="1" id="KW-1133">Transmembrane helix</keyword>
<reference evidence="2" key="1">
    <citation type="journal article" date="2019" name="Plant J.">
        <title>Chlorella vulgaris genome assembly and annotation reveals the molecular basis for metabolic acclimation to high light conditions.</title>
        <authorList>
            <person name="Cecchin M."/>
            <person name="Marcolungo L."/>
            <person name="Rossato M."/>
            <person name="Girolomoni L."/>
            <person name="Cosentino E."/>
            <person name="Cuine S."/>
            <person name="Li-Beisson Y."/>
            <person name="Delledonne M."/>
            <person name="Ballottari M."/>
        </authorList>
    </citation>
    <scope>NUCLEOTIDE SEQUENCE</scope>
    <source>
        <strain evidence="2">211/11P</strain>
    </source>
</reference>
<dbReference type="PANTHER" id="PTHR33975:SF2">
    <property type="entry name" value="MYELIN-ASSOCIATED OLIGODENDROCYTE BASIC PROTEIN"/>
    <property type="match status" value="1"/>
</dbReference>
<dbReference type="InterPro" id="IPR053023">
    <property type="entry name" value="FLAP_modulator"/>
</dbReference>
<evidence type="ECO:0000313" key="2">
    <source>
        <dbReference type="EMBL" id="KAI3428059.1"/>
    </source>
</evidence>
<dbReference type="Pfam" id="PF07466">
    <property type="entry name" value="DUF1517"/>
    <property type="match status" value="1"/>
</dbReference>
<dbReference type="PANTHER" id="PTHR33975">
    <property type="entry name" value="MYELIN-ASSOCIATED OLIGODENDROCYTE BASIC PROTEIN"/>
    <property type="match status" value="1"/>
</dbReference>
<name>A0A9D4TKD0_CHLVU</name>
<dbReference type="EMBL" id="SIDB01000009">
    <property type="protein sequence ID" value="KAI3428059.1"/>
    <property type="molecule type" value="Genomic_DNA"/>
</dbReference>
<dbReference type="InterPro" id="IPR010903">
    <property type="entry name" value="DUF1517"/>
</dbReference>
<reference evidence="2" key="2">
    <citation type="submission" date="2020-11" db="EMBL/GenBank/DDBJ databases">
        <authorList>
            <person name="Cecchin M."/>
            <person name="Marcolungo L."/>
            <person name="Rossato M."/>
            <person name="Girolomoni L."/>
            <person name="Cosentino E."/>
            <person name="Cuine S."/>
            <person name="Li-Beisson Y."/>
            <person name="Delledonne M."/>
            <person name="Ballottari M."/>
        </authorList>
    </citation>
    <scope>NUCLEOTIDE SEQUENCE</scope>
    <source>
        <strain evidence="2">211/11P</strain>
        <tissue evidence="2">Whole cell</tissue>
    </source>
</reference>
<accession>A0A9D4TKD0</accession>
<dbReference type="AlphaFoldDB" id="A0A9D4TKD0"/>
<sequence length="458" mass="48638">MQRAATATVQANARPMSRIAARNCKPAPVVATHFLRKPARTGMRTPARSLEVRAALQAEPEPRRHTSAAKAALTNAVAESQPTWQRLLQQLTRWAGMVVLGAAMCLSFVGAAHAARSGGRVGGSSFSRSSYSRSSGFGSSSSFSSGRGAASSGLSAWGSSGGFGSKHGAATSILSAWSSPSSGMSRGTFGSSLGGTSPVGSVQANSFFLSPFGYGGYPMTGYGGGGLLSVLFWGAFAVILLQVVQGVMRNNAGGTDEYSYGTGNTEGYEEVVTVGKVQVGLMANARELQQDLERIADRADSDSPEGLHYILQETVLALMRNPDYCVYGWAKSKRERSAEDAETAFNNLSLQERTKFEKETRVNVAGRRGRSTLRSDKKPAAGDGSKELIVVTLIVAADGSFKLPQVDSRTSLKQALAMMGAVRADDLLAVEVLWTPEEEDDHFTVEEIAYDYPMLNTL</sequence>
<keyword evidence="1" id="KW-0812">Transmembrane</keyword>
<gene>
    <name evidence="2" type="ORF">D9Q98_006444</name>
</gene>
<comment type="caution">
    <text evidence="2">The sequence shown here is derived from an EMBL/GenBank/DDBJ whole genome shotgun (WGS) entry which is preliminary data.</text>
</comment>